<evidence type="ECO:0000256" key="11">
    <source>
        <dbReference type="ARBA" id="ARBA00023065"/>
    </source>
</evidence>
<dbReference type="PROSITE" id="PS50234">
    <property type="entry name" value="VWFA"/>
    <property type="match status" value="1"/>
</dbReference>
<evidence type="ECO:0000256" key="6">
    <source>
        <dbReference type="ARBA" id="ARBA00022723"/>
    </source>
</evidence>
<evidence type="ECO:0000259" key="17">
    <source>
        <dbReference type="PROSITE" id="PS50234"/>
    </source>
</evidence>
<dbReference type="PhylomeDB" id="T1J4G4"/>
<evidence type="ECO:0000313" key="19">
    <source>
        <dbReference type="Proteomes" id="UP000014500"/>
    </source>
</evidence>
<evidence type="ECO:0000256" key="4">
    <source>
        <dbReference type="ARBA" id="ARBA00022673"/>
    </source>
</evidence>
<evidence type="ECO:0000256" key="5">
    <source>
        <dbReference type="ARBA" id="ARBA00022692"/>
    </source>
</evidence>
<dbReference type="Pfam" id="PF08473">
    <property type="entry name" value="VGCC_alpha2"/>
    <property type="match status" value="2"/>
</dbReference>
<dbReference type="Pfam" id="PF08399">
    <property type="entry name" value="VWA_N"/>
    <property type="match status" value="1"/>
</dbReference>
<evidence type="ECO:0000256" key="15">
    <source>
        <dbReference type="ARBA" id="ARBA00023303"/>
    </source>
</evidence>
<evidence type="ECO:0000256" key="1">
    <source>
        <dbReference type="ARBA" id="ARBA00004479"/>
    </source>
</evidence>
<evidence type="ECO:0000256" key="3">
    <source>
        <dbReference type="ARBA" id="ARBA00022568"/>
    </source>
</evidence>
<name>T1J4G4_STRMM</name>
<dbReference type="Gene3D" id="3.30.450.20">
    <property type="entry name" value="PAS domain"/>
    <property type="match status" value="2"/>
</dbReference>
<keyword evidence="8" id="KW-0106">Calcium</keyword>
<dbReference type="PANTHER" id="PTHR10166">
    <property type="entry name" value="VOLTAGE-DEPENDENT CALCIUM CHANNEL SUBUNIT ALPHA-2/DELTA-RELATED"/>
    <property type="match status" value="1"/>
</dbReference>
<dbReference type="AlphaFoldDB" id="T1J4G4"/>
<evidence type="ECO:0000256" key="2">
    <source>
        <dbReference type="ARBA" id="ARBA00022448"/>
    </source>
</evidence>
<keyword evidence="7 16" id="KW-0732">Signal</keyword>
<dbReference type="HOGENOM" id="CLU_004660_0_0_1"/>
<keyword evidence="6" id="KW-0479">Metal-binding</keyword>
<keyword evidence="11" id="KW-0406">Ion transport</keyword>
<dbReference type="SUPFAM" id="SSF53300">
    <property type="entry name" value="vWA-like"/>
    <property type="match status" value="1"/>
</dbReference>
<dbReference type="Pfam" id="PF00092">
    <property type="entry name" value="VWA"/>
    <property type="match status" value="1"/>
</dbReference>
<keyword evidence="4" id="KW-0107">Calcium channel</keyword>
<dbReference type="GO" id="GO:0005245">
    <property type="term" value="F:voltage-gated calcium channel activity"/>
    <property type="evidence" value="ECO:0007669"/>
    <property type="project" value="TreeGrafter"/>
</dbReference>
<dbReference type="InterPro" id="IPR036465">
    <property type="entry name" value="vWFA_dom_sf"/>
</dbReference>
<dbReference type="OMA" id="FECANST"/>
<dbReference type="STRING" id="126957.T1J4G4"/>
<keyword evidence="19" id="KW-1185">Reference proteome</keyword>
<evidence type="ECO:0000256" key="13">
    <source>
        <dbReference type="ARBA" id="ARBA00023157"/>
    </source>
</evidence>
<dbReference type="Gene3D" id="3.40.50.410">
    <property type="entry name" value="von Willebrand factor, type A domain"/>
    <property type="match status" value="1"/>
</dbReference>
<evidence type="ECO:0000256" key="12">
    <source>
        <dbReference type="ARBA" id="ARBA00023136"/>
    </source>
</evidence>
<keyword evidence="14" id="KW-0325">Glycoprotein</keyword>
<dbReference type="GO" id="GO:0046872">
    <property type="term" value="F:metal ion binding"/>
    <property type="evidence" value="ECO:0007669"/>
    <property type="project" value="UniProtKB-KW"/>
</dbReference>
<evidence type="ECO:0000256" key="7">
    <source>
        <dbReference type="ARBA" id="ARBA00022729"/>
    </source>
</evidence>
<dbReference type="Proteomes" id="UP000014500">
    <property type="component" value="Unassembled WGS sequence"/>
</dbReference>
<evidence type="ECO:0000313" key="18">
    <source>
        <dbReference type="EnsemblMetazoa" id="SMAR008497-PA"/>
    </source>
</evidence>
<dbReference type="InterPro" id="IPR002035">
    <property type="entry name" value="VWF_A"/>
</dbReference>
<keyword evidence="15" id="KW-0407">Ion channel</keyword>
<organism evidence="18 19">
    <name type="scientific">Strigamia maritima</name>
    <name type="common">European centipede</name>
    <name type="synonym">Geophilus maritimus</name>
    <dbReference type="NCBI Taxonomy" id="126957"/>
    <lineage>
        <taxon>Eukaryota</taxon>
        <taxon>Metazoa</taxon>
        <taxon>Ecdysozoa</taxon>
        <taxon>Arthropoda</taxon>
        <taxon>Myriapoda</taxon>
        <taxon>Chilopoda</taxon>
        <taxon>Pleurostigmophora</taxon>
        <taxon>Geophilomorpha</taxon>
        <taxon>Linotaeniidae</taxon>
        <taxon>Strigamia</taxon>
    </lineage>
</organism>
<evidence type="ECO:0000256" key="8">
    <source>
        <dbReference type="ARBA" id="ARBA00022837"/>
    </source>
</evidence>
<evidence type="ECO:0000256" key="14">
    <source>
        <dbReference type="ARBA" id="ARBA00023180"/>
    </source>
</evidence>
<reference evidence="19" key="1">
    <citation type="submission" date="2011-05" db="EMBL/GenBank/DDBJ databases">
        <authorList>
            <person name="Richards S.R."/>
            <person name="Qu J."/>
            <person name="Jiang H."/>
            <person name="Jhangiani S.N."/>
            <person name="Agravi P."/>
            <person name="Goodspeed R."/>
            <person name="Gross S."/>
            <person name="Mandapat C."/>
            <person name="Jackson L."/>
            <person name="Mathew T."/>
            <person name="Pu L."/>
            <person name="Thornton R."/>
            <person name="Saada N."/>
            <person name="Wilczek-Boney K.B."/>
            <person name="Lee S."/>
            <person name="Kovar C."/>
            <person name="Wu Y."/>
            <person name="Scherer S.E."/>
            <person name="Worley K.C."/>
            <person name="Muzny D.M."/>
            <person name="Gibbs R."/>
        </authorList>
    </citation>
    <scope>NUCLEOTIDE SEQUENCE</scope>
    <source>
        <strain evidence="19">Brora</strain>
    </source>
</reference>
<evidence type="ECO:0000256" key="16">
    <source>
        <dbReference type="SAM" id="SignalP"/>
    </source>
</evidence>
<dbReference type="eggNOG" id="KOG2353">
    <property type="taxonomic scope" value="Eukaryota"/>
</dbReference>
<dbReference type="PANTHER" id="PTHR10166:SF67">
    <property type="entry name" value="VWFA DOMAIN-CONTAINING PROTEIN"/>
    <property type="match status" value="1"/>
</dbReference>
<feature type="domain" description="VWFA" evidence="17">
    <location>
        <begin position="231"/>
        <end position="409"/>
    </location>
</feature>
<dbReference type="SMART" id="SM00327">
    <property type="entry name" value="VWA"/>
    <property type="match status" value="1"/>
</dbReference>
<dbReference type="EMBL" id="JH431845">
    <property type="status" value="NOT_ANNOTATED_CDS"/>
    <property type="molecule type" value="Genomic_DNA"/>
</dbReference>
<keyword evidence="3" id="KW-0109">Calcium transport</keyword>
<keyword evidence="12" id="KW-0472">Membrane</keyword>
<feature type="signal peptide" evidence="16">
    <location>
        <begin position="1"/>
        <end position="23"/>
    </location>
</feature>
<dbReference type="GO" id="GO:0005891">
    <property type="term" value="C:voltage-gated calcium channel complex"/>
    <property type="evidence" value="ECO:0007669"/>
    <property type="project" value="TreeGrafter"/>
</dbReference>
<protein>
    <recommendedName>
        <fullName evidence="17">VWFA domain-containing protein</fullName>
    </recommendedName>
</protein>
<accession>T1J4G4</accession>
<dbReference type="InterPro" id="IPR013680">
    <property type="entry name" value="VDCC_a2/dsu"/>
</dbReference>
<proteinExistence type="predicted"/>
<keyword evidence="2" id="KW-0813">Transport</keyword>
<comment type="subcellular location">
    <subcellularLocation>
        <location evidence="1">Membrane</location>
        <topology evidence="1">Single-pass type I membrane protein</topology>
    </subcellularLocation>
</comment>
<keyword evidence="9" id="KW-0851">Voltage-gated channel</keyword>
<evidence type="ECO:0000256" key="10">
    <source>
        <dbReference type="ARBA" id="ARBA00022989"/>
    </source>
</evidence>
<dbReference type="InterPro" id="IPR013608">
    <property type="entry name" value="VWA_N"/>
</dbReference>
<keyword evidence="10" id="KW-1133">Transmembrane helix</keyword>
<feature type="chain" id="PRO_5004579224" description="VWFA domain-containing protein" evidence="16">
    <location>
        <begin position="24"/>
        <end position="976"/>
    </location>
</feature>
<dbReference type="EnsemblMetazoa" id="SMAR008497-RA">
    <property type="protein sequence ID" value="SMAR008497-PA"/>
    <property type="gene ID" value="SMAR008497"/>
</dbReference>
<evidence type="ECO:0000256" key="9">
    <source>
        <dbReference type="ARBA" id="ARBA00022882"/>
    </source>
</evidence>
<reference evidence="18" key="2">
    <citation type="submission" date="2015-02" db="UniProtKB">
        <authorList>
            <consortium name="EnsemblMetazoa"/>
        </authorList>
    </citation>
    <scope>IDENTIFICATION</scope>
</reference>
<sequence length="976" mass="111489">MAAGRWMLRLLLIILLFFPDNTTELTDWQVTTPRYVNDLATALVSLMNRTTDINRLETIYGDLTGAELKQVSKNHLLKKMAKDVGAVFGERTAALRKLIERAEHAVTNHFNPTNGDVSFINMKKIDDNVLKYNPNFKTKVDLSTSAVHIPDETSEKDPVIENEIRWSAMLDKTFKRNRELYSDLNWQYFGSRSGMMRVYPASKWRNAEDAPDPYDVRRRPWYIEASTSPKDMLIMIDTSGNIGGRTLHLMKMSVKSLLNTLGENDYVNIAVFSETVEWISCFHTLVQASTYNKQVLFEAFDRIEVKGETASYTNALEFAFKEFKKKSVGSDCHKVLSIFTYGDSDEDPHKVYMAENNQTLVRIFTYAIGRSEGPFDNIKAMACNNKGYFSSIQTLDAIPGGIQNYINVLRRPMVLPGGRQFEWSNFYNDVMSLEKVTALKLPVYNRSIDDMNQSFVGVIGIDIPVKELESLGPNRQLGPVGYSFAINHNGFVVFHPNMKTEADYLDDPLRVDLLRRKMIDKLTEFVDSKTIQAMPNWRYVYLQEKTYFYTAVANTPLSIALVFPTDRNYYLNIDAFKFNVLAGLGAMQKDIMVIAPWPFCHGYPDDPDANLVQLIKEGNCNKDMVLHLLWDIQKTKSLPHTWRTLLEKNSFFSDYVKTIFLGTEGGLTRIYPESYSSVKKFRQYADTWNADYYRRAIYAKNSWVFSTIIDPGLNGNGSRNIIQAVRSVTTKDKKIFIPGVVGVQFAIEGLVELLVEGNFEALGLFGTTRRLSNYKIDQLPCNQNEVICYLVDDGGYIVVTSQYNNVETLNKFLGDVDPELMWVLYENQIFARKKTFNYQALCSEMKSDMKYGVKDAIGGASRLFLWSVPSQADIVVGPVNNEPCVTVQHQYYFGKNTSYVGDFSCNACYRKISAMRMQGTNLLFVAIDAPCSLNGFICSDVLRLHQKPERVPPEQLCKRTSRYRKRPNECYAFDNR</sequence>
<keyword evidence="5" id="KW-0812">Transmembrane</keyword>
<dbReference type="InterPro" id="IPR051173">
    <property type="entry name" value="Ca_channel_alpha-2/delta"/>
</dbReference>
<keyword evidence="13" id="KW-1015">Disulfide bond</keyword>